<dbReference type="OrthoDB" id="233210at2"/>
<evidence type="ECO:0000313" key="3">
    <source>
        <dbReference type="Proteomes" id="UP000320390"/>
    </source>
</evidence>
<sequence>MPRDNMTANSLVPRSRPGQTALAATSLLIAASCGAFDSSKNSVEGVSGSGAVLRLNEVSNGFGQLLPHSVLRPGTNEIISIRSLDDIAANVMRGNAILPTVTFPTEAIEPDNTPGNHFIYANFTQVIDPLTVLNPSPTSNGLSGPVSVTTIDAATGSSLSADGRAFVGGKTLVRPAGGGQLELQQWVVLDEPTGQLVPTEQGLENNFQARGFPGLGSAPQNAATLVSDKTILFVADSDANLNSFETFPQGVTIRFRVTTSLVAANGRRLADQVLAATTVGSDELSPELLRTPPPAERPLISPGNGDINVDPETSIRFEFTEPVQPYSVGEVLGQGPPLLSSAIKISFGPATGPTDVPINAVPISPYDLSTYLVRPGFQFPGQGPEFLTCGTFSTVSVSLSTNQIEDLALVEGTEPGQLVPNTNSRGADTDFETGEGPGIVNAPVAPDVIYVGRSGANAGISVLDLNGFGQSTGNPVSSAPFPLEGESRFPYDPNVTQNPTVRPILSPGECTIDGGSAGVFTLTLDSSLSDLLATAPLVSSATDIHFGHALDVTFRNAPPPFGCQAGGGNVCALDGIKIISIGLTSQANTVVPTQANQLGGVSPGYENVISWAPHPNPPGISFPPACVSPFLAGAEPTTVDPQVNPTTGLITPVNNLLAPGNPFPVPANNAPPRGLLTLETNQFFLGPSFGQTNALLCNPYQIRQQVGHFLYVADRPRNEVVVFNSNRMLVVARIPVADPTSFAMGPNIDILAVSNQLSDSVTFIDINPASAQFHNVIKQVQVGNSPRGLAFDGMNEDLIVCNELDSSLSIIAASSLLVRRTINSQLNRPFELAVCPRQLTWSFRRAVYFAYILNRTGACAFFESGPNGVNGWGFDDVVGIVSFDFQAPKTIQLDPINLDASVYIVHEGAIDANTGDAGEMGDGAISRLRIESGPFNAVLITQSGFAGGSNLRGVEFGVPLSVSQSAGQLSGIPIDIAFDNQRNVGALLGPRSDFTAGSPLPANNKSQVRVTTQFITNGQQNTFEAQFMFAAVPNPVGASGVIDVLALGQTGTARYDTNPYIAGVQSIDVPQVSVLCDFSRQ</sequence>
<evidence type="ECO:0000256" key="1">
    <source>
        <dbReference type="SAM" id="MobiDB-lite"/>
    </source>
</evidence>
<dbReference type="InterPro" id="IPR011045">
    <property type="entry name" value="N2O_reductase_N"/>
</dbReference>
<dbReference type="RefSeq" id="WP_145197467.1">
    <property type="nucleotide sequence ID" value="NZ_CP036434.1"/>
</dbReference>
<dbReference type="InterPro" id="IPR019405">
    <property type="entry name" value="Lactonase_7-beta_prop"/>
</dbReference>
<dbReference type="PROSITE" id="PS51257">
    <property type="entry name" value="PROKAR_LIPOPROTEIN"/>
    <property type="match status" value="1"/>
</dbReference>
<dbReference type="PANTHER" id="PTHR47197:SF3">
    <property type="entry name" value="DIHYDRO-HEME D1 DEHYDROGENASE"/>
    <property type="match status" value="1"/>
</dbReference>
<dbReference type="SUPFAM" id="SSF50974">
    <property type="entry name" value="Nitrous oxide reductase, N-terminal domain"/>
    <property type="match status" value="1"/>
</dbReference>
<dbReference type="InterPro" id="IPR015943">
    <property type="entry name" value="WD40/YVTN_repeat-like_dom_sf"/>
</dbReference>
<dbReference type="AlphaFoldDB" id="A0A518ES21"/>
<gene>
    <name evidence="2" type="ORF">Poly30_24070</name>
</gene>
<keyword evidence="3" id="KW-1185">Reference proteome</keyword>
<name>A0A518ES21_9BACT</name>
<dbReference type="InterPro" id="IPR051200">
    <property type="entry name" value="Host-pathogen_enzymatic-act"/>
</dbReference>
<protein>
    <submittedName>
        <fullName evidence="2">Lactonase, 7-bladed beta-propeller</fullName>
    </submittedName>
</protein>
<proteinExistence type="predicted"/>
<dbReference type="Proteomes" id="UP000320390">
    <property type="component" value="Chromosome"/>
</dbReference>
<dbReference type="Gene3D" id="2.130.10.10">
    <property type="entry name" value="YVTN repeat-like/Quinoprotein amine dehydrogenase"/>
    <property type="match status" value="1"/>
</dbReference>
<feature type="region of interest" description="Disordered" evidence="1">
    <location>
        <begin position="284"/>
        <end position="306"/>
    </location>
</feature>
<reference evidence="2 3" key="1">
    <citation type="submission" date="2019-02" db="EMBL/GenBank/DDBJ databases">
        <title>Deep-cultivation of Planctomycetes and their phenomic and genomic characterization uncovers novel biology.</title>
        <authorList>
            <person name="Wiegand S."/>
            <person name="Jogler M."/>
            <person name="Boedeker C."/>
            <person name="Pinto D."/>
            <person name="Vollmers J."/>
            <person name="Rivas-Marin E."/>
            <person name="Kohn T."/>
            <person name="Peeters S.H."/>
            <person name="Heuer A."/>
            <person name="Rast P."/>
            <person name="Oberbeckmann S."/>
            <person name="Bunk B."/>
            <person name="Jeske O."/>
            <person name="Meyerdierks A."/>
            <person name="Storesund J.E."/>
            <person name="Kallscheuer N."/>
            <person name="Luecker S."/>
            <person name="Lage O.M."/>
            <person name="Pohl T."/>
            <person name="Merkel B.J."/>
            <person name="Hornburger P."/>
            <person name="Mueller R.-W."/>
            <person name="Bruemmer F."/>
            <person name="Labrenz M."/>
            <person name="Spormann A.M."/>
            <person name="Op den Camp H."/>
            <person name="Overmann J."/>
            <person name="Amann R."/>
            <person name="Jetten M.S.M."/>
            <person name="Mascher T."/>
            <person name="Medema M.H."/>
            <person name="Devos D.P."/>
            <person name="Kaster A.-K."/>
            <person name="Ovreas L."/>
            <person name="Rohde M."/>
            <person name="Galperin M.Y."/>
            <person name="Jogler C."/>
        </authorList>
    </citation>
    <scope>NUCLEOTIDE SEQUENCE [LARGE SCALE GENOMIC DNA]</scope>
    <source>
        <strain evidence="2 3">Poly30</strain>
    </source>
</reference>
<organism evidence="2 3">
    <name type="scientific">Saltatorellus ferox</name>
    <dbReference type="NCBI Taxonomy" id="2528018"/>
    <lineage>
        <taxon>Bacteria</taxon>
        <taxon>Pseudomonadati</taxon>
        <taxon>Planctomycetota</taxon>
        <taxon>Planctomycetia</taxon>
        <taxon>Planctomycetia incertae sedis</taxon>
        <taxon>Saltatorellus</taxon>
    </lineage>
</organism>
<evidence type="ECO:0000313" key="2">
    <source>
        <dbReference type="EMBL" id="QDV06890.1"/>
    </source>
</evidence>
<dbReference type="PANTHER" id="PTHR47197">
    <property type="entry name" value="PROTEIN NIRF"/>
    <property type="match status" value="1"/>
</dbReference>
<dbReference type="Pfam" id="PF10282">
    <property type="entry name" value="Lactonase"/>
    <property type="match status" value="1"/>
</dbReference>
<accession>A0A518ES21</accession>
<dbReference type="EMBL" id="CP036434">
    <property type="protein sequence ID" value="QDV06890.1"/>
    <property type="molecule type" value="Genomic_DNA"/>
</dbReference>